<comment type="caution">
    <text evidence="2">The sequence shown here is derived from an EMBL/GenBank/DDBJ whole genome shotgun (WGS) entry which is preliminary data.</text>
</comment>
<gene>
    <name evidence="2" type="ORF">PENSTE_c007G06839</name>
</gene>
<feature type="domain" description="Methyltransferase type 11" evidence="1">
    <location>
        <begin position="50"/>
        <end position="149"/>
    </location>
</feature>
<proteinExistence type="predicted"/>
<dbReference type="EMBL" id="MLKD01000007">
    <property type="protein sequence ID" value="OQE24555.1"/>
    <property type="molecule type" value="Genomic_DNA"/>
</dbReference>
<dbReference type="Proteomes" id="UP000191285">
    <property type="component" value="Unassembled WGS sequence"/>
</dbReference>
<dbReference type="OrthoDB" id="417697at2759"/>
<dbReference type="PANTHER" id="PTHR43591">
    <property type="entry name" value="METHYLTRANSFERASE"/>
    <property type="match status" value="1"/>
</dbReference>
<dbReference type="PANTHER" id="PTHR43591:SF50">
    <property type="entry name" value="METHYLTRANSFERASE DOMAIN-CONTAINING PROTEIN-RELATED"/>
    <property type="match status" value="1"/>
</dbReference>
<reference evidence="3" key="1">
    <citation type="journal article" date="2017" name="Nat. Microbiol.">
        <title>Global analysis of biosynthetic gene clusters reveals vast potential of secondary metabolite production in Penicillium species.</title>
        <authorList>
            <person name="Nielsen J.C."/>
            <person name="Grijseels S."/>
            <person name="Prigent S."/>
            <person name="Ji B."/>
            <person name="Dainat J."/>
            <person name="Nielsen K.F."/>
            <person name="Frisvad J.C."/>
            <person name="Workman M."/>
            <person name="Nielsen J."/>
        </authorList>
    </citation>
    <scope>NUCLEOTIDE SEQUENCE [LARGE SCALE GENOMIC DNA]</scope>
    <source>
        <strain evidence="3">IBT 24891</strain>
    </source>
</reference>
<dbReference type="InterPro" id="IPR013216">
    <property type="entry name" value="Methyltransf_11"/>
</dbReference>
<evidence type="ECO:0000313" key="3">
    <source>
        <dbReference type="Proteomes" id="UP000191285"/>
    </source>
</evidence>
<keyword evidence="3" id="KW-1185">Reference proteome</keyword>
<protein>
    <recommendedName>
        <fullName evidence="1">Methyltransferase type 11 domain-containing protein</fullName>
    </recommendedName>
</protein>
<accession>A0A1V6TDT9</accession>
<organism evidence="2 3">
    <name type="scientific">Penicillium steckii</name>
    <dbReference type="NCBI Taxonomy" id="303698"/>
    <lineage>
        <taxon>Eukaryota</taxon>
        <taxon>Fungi</taxon>
        <taxon>Dikarya</taxon>
        <taxon>Ascomycota</taxon>
        <taxon>Pezizomycotina</taxon>
        <taxon>Eurotiomycetes</taxon>
        <taxon>Eurotiomycetidae</taxon>
        <taxon>Eurotiales</taxon>
        <taxon>Aspergillaceae</taxon>
        <taxon>Penicillium</taxon>
    </lineage>
</organism>
<evidence type="ECO:0000313" key="2">
    <source>
        <dbReference type="EMBL" id="OQE24555.1"/>
    </source>
</evidence>
<dbReference type="Pfam" id="PF08241">
    <property type="entry name" value="Methyltransf_11"/>
    <property type="match status" value="1"/>
</dbReference>
<evidence type="ECO:0000259" key="1">
    <source>
        <dbReference type="Pfam" id="PF08241"/>
    </source>
</evidence>
<dbReference type="AlphaFoldDB" id="A0A1V6TDT9"/>
<dbReference type="GO" id="GO:0008757">
    <property type="term" value="F:S-adenosylmethionine-dependent methyltransferase activity"/>
    <property type="evidence" value="ECO:0007669"/>
    <property type="project" value="InterPro"/>
</dbReference>
<dbReference type="Gene3D" id="3.40.50.150">
    <property type="entry name" value="Vaccinia Virus protein VP39"/>
    <property type="match status" value="1"/>
</dbReference>
<name>A0A1V6TDT9_9EURO</name>
<dbReference type="STRING" id="303698.A0A1V6TDT9"/>
<sequence length="283" mass="32615">MLNTNEKYVFGRDKQESKRLDAQHDLLFKVTENTLIHPKIPKDTIVSVADIATGTGLGSIWLKDTSEMLDKVDGHRCYYHGFDISAAQFPEDSETIAFSVHDITQPFPEEHWNRYDLVHVRLLVAAIEESEYRSAVCNIHQILKPGGYLQWEEIDEDTYISKDNPVFWEVRRCFDASFKAEKKCFQASAKIFEECMGAGYQEVERLTYSSDWDSKLRLETEGRFVAIFETLYASLLLRSGEVNSELAARRRTEELIKQYKSLCEVGNSPPVKLMRVIAQKQII</sequence>
<dbReference type="SUPFAM" id="SSF53335">
    <property type="entry name" value="S-adenosyl-L-methionine-dependent methyltransferases"/>
    <property type="match status" value="1"/>
</dbReference>
<dbReference type="InterPro" id="IPR029063">
    <property type="entry name" value="SAM-dependent_MTases_sf"/>
</dbReference>